<accession>A0A2H0VJB6</accession>
<dbReference type="AlphaFoldDB" id="A0A2H0VJB6"/>
<dbReference type="InterPro" id="IPR029044">
    <property type="entry name" value="Nucleotide-diphossugar_trans"/>
</dbReference>
<feature type="non-terminal residue" evidence="2">
    <location>
        <position position="1"/>
    </location>
</feature>
<organism evidence="2 3">
    <name type="scientific">Candidatus Collierbacteria bacterium CG10_big_fil_rev_8_21_14_0_10_44_9</name>
    <dbReference type="NCBI Taxonomy" id="1974535"/>
    <lineage>
        <taxon>Bacteria</taxon>
        <taxon>Candidatus Collieribacteriota</taxon>
    </lineage>
</organism>
<dbReference type="InterPro" id="IPR001173">
    <property type="entry name" value="Glyco_trans_2-like"/>
</dbReference>
<dbReference type="SUPFAM" id="SSF53448">
    <property type="entry name" value="Nucleotide-diphospho-sugar transferases"/>
    <property type="match status" value="1"/>
</dbReference>
<sequence length="229" mass="26179">DATVKIAKKFSRLLPLTIINSPKRHVCTQRNLGTKAAKADVFIFSDADNRLPPYFLQGIKYRWESENVDILSPFITPDIQTPQNNTISTTLNLFLDLQMSLKPRFLLESCIIVNKDCFNTIHGFDETVSYSEGTIFLETAIVHNFRAKIIKDPTYSLSFRRLKKYGTAKFISGAVGIQLMDLLGIDQKRIKLNKLYPMLGGSVYDSRYKINKTKIAKFLKNITEILKDF</sequence>
<evidence type="ECO:0000259" key="1">
    <source>
        <dbReference type="Pfam" id="PF00535"/>
    </source>
</evidence>
<evidence type="ECO:0000313" key="2">
    <source>
        <dbReference type="EMBL" id="PIR99204.1"/>
    </source>
</evidence>
<comment type="caution">
    <text evidence="2">The sequence shown here is derived from an EMBL/GenBank/DDBJ whole genome shotgun (WGS) entry which is preliminary data.</text>
</comment>
<evidence type="ECO:0000313" key="3">
    <source>
        <dbReference type="Proteomes" id="UP000230796"/>
    </source>
</evidence>
<dbReference type="Pfam" id="PF00535">
    <property type="entry name" value="Glycos_transf_2"/>
    <property type="match status" value="1"/>
</dbReference>
<dbReference type="EMBL" id="PFAF01000010">
    <property type="protein sequence ID" value="PIR99204.1"/>
    <property type="molecule type" value="Genomic_DNA"/>
</dbReference>
<dbReference type="Proteomes" id="UP000230796">
    <property type="component" value="Unassembled WGS sequence"/>
</dbReference>
<gene>
    <name evidence="2" type="ORF">COT87_00775</name>
</gene>
<proteinExistence type="predicted"/>
<reference evidence="3" key="1">
    <citation type="submission" date="2017-09" db="EMBL/GenBank/DDBJ databases">
        <title>Depth-based differentiation of microbial function through sediment-hosted aquifers and enrichment of novel symbionts in the deep terrestrial subsurface.</title>
        <authorList>
            <person name="Probst A.J."/>
            <person name="Ladd B."/>
            <person name="Jarett J.K."/>
            <person name="Geller-Mcgrath D.E."/>
            <person name="Sieber C.M.K."/>
            <person name="Emerson J.B."/>
            <person name="Anantharaman K."/>
            <person name="Thomas B.C."/>
            <person name="Malmstrom R."/>
            <person name="Stieglmeier M."/>
            <person name="Klingl A."/>
            <person name="Woyke T."/>
            <person name="Ryan C.M."/>
            <person name="Banfield J.F."/>
        </authorList>
    </citation>
    <scope>NUCLEOTIDE SEQUENCE [LARGE SCALE GENOMIC DNA]</scope>
</reference>
<feature type="domain" description="Glycosyltransferase 2-like" evidence="1">
    <location>
        <begin position="1"/>
        <end position="88"/>
    </location>
</feature>
<dbReference type="Gene3D" id="3.90.550.10">
    <property type="entry name" value="Spore Coat Polysaccharide Biosynthesis Protein SpsA, Chain A"/>
    <property type="match status" value="1"/>
</dbReference>
<protein>
    <recommendedName>
        <fullName evidence="1">Glycosyltransferase 2-like domain-containing protein</fullName>
    </recommendedName>
</protein>
<name>A0A2H0VJB6_9BACT</name>